<evidence type="ECO:0000313" key="2">
    <source>
        <dbReference type="Proteomes" id="UP000536534"/>
    </source>
</evidence>
<dbReference type="SUPFAM" id="SSF48452">
    <property type="entry name" value="TPR-like"/>
    <property type="match status" value="1"/>
</dbReference>
<sequence>MGGAVYRKVLAFWFEETEPRQWWAVDPAFDGRLSERFLPLLEQAARGELFAWRARPEGRLAEILILDQFSRNIHRNTPRAFMQDPMALALSQEAVASGALDHLAPMERAFLLMPHMLSESAVVHVEAERLFREWAPADSYVIELRHQAIIDRFGRYPHRNATLGRVSTPEEEAFLQQPGSRF</sequence>
<comment type="caution">
    <text evidence="1">The sequence shown here is derived from an EMBL/GenBank/DDBJ whole genome shotgun (WGS) entry which is preliminary data.</text>
</comment>
<organism evidence="1 2">
    <name type="scientific">Thauera phenolivorans</name>
    <dbReference type="NCBI Taxonomy" id="1792543"/>
    <lineage>
        <taxon>Bacteria</taxon>
        <taxon>Pseudomonadati</taxon>
        <taxon>Pseudomonadota</taxon>
        <taxon>Betaproteobacteria</taxon>
        <taxon>Rhodocyclales</taxon>
        <taxon>Zoogloeaceae</taxon>
        <taxon>Thauera</taxon>
    </lineage>
</organism>
<dbReference type="Pfam" id="PF06041">
    <property type="entry name" value="DUF924"/>
    <property type="match status" value="1"/>
</dbReference>
<dbReference type="Gene3D" id="1.20.58.320">
    <property type="entry name" value="TPR-like"/>
    <property type="match status" value="1"/>
</dbReference>
<dbReference type="Gene3D" id="1.25.40.10">
    <property type="entry name" value="Tetratricopeptide repeat domain"/>
    <property type="match status" value="1"/>
</dbReference>
<dbReference type="AlphaFoldDB" id="A0A7X7R9E2"/>
<dbReference type="InterPro" id="IPR010323">
    <property type="entry name" value="DUF924"/>
</dbReference>
<name>A0A7X7R9E2_9RHOO</name>
<proteinExistence type="predicted"/>
<reference evidence="1 2" key="1">
    <citation type="journal article" date="2020" name="Biotechnol. Biofuels">
        <title>New insights from the biogas microbiome by comprehensive genome-resolved metagenomics of nearly 1600 species originating from multiple anaerobic digesters.</title>
        <authorList>
            <person name="Campanaro S."/>
            <person name="Treu L."/>
            <person name="Rodriguez-R L.M."/>
            <person name="Kovalovszki A."/>
            <person name="Ziels R.M."/>
            <person name="Maus I."/>
            <person name="Zhu X."/>
            <person name="Kougias P.G."/>
            <person name="Basile A."/>
            <person name="Luo G."/>
            <person name="Schluter A."/>
            <person name="Konstantinidis K.T."/>
            <person name="Angelidaki I."/>
        </authorList>
    </citation>
    <scope>NUCLEOTIDE SEQUENCE [LARGE SCALE GENOMIC DNA]</scope>
    <source>
        <strain evidence="1">AS06rmzACSIP_256</strain>
    </source>
</reference>
<dbReference type="Proteomes" id="UP000536534">
    <property type="component" value="Unassembled WGS sequence"/>
</dbReference>
<dbReference type="EMBL" id="JAAYYV010000406">
    <property type="protein sequence ID" value="NLF55559.1"/>
    <property type="molecule type" value="Genomic_DNA"/>
</dbReference>
<protein>
    <submittedName>
        <fullName evidence="1">DUF924 domain-containing protein</fullName>
    </submittedName>
</protein>
<gene>
    <name evidence="1" type="ORF">GX576_14415</name>
</gene>
<dbReference type="InterPro" id="IPR011990">
    <property type="entry name" value="TPR-like_helical_dom_sf"/>
</dbReference>
<accession>A0A7X7R9E2</accession>
<evidence type="ECO:0000313" key="1">
    <source>
        <dbReference type="EMBL" id="NLF55559.1"/>
    </source>
</evidence>